<name>A0A6J5JGJ0_9BURK</name>
<dbReference type="GeneID" id="61530190"/>
<sequence length="127" mass="14599">MAKNTQQNIEEVKVAIGTLSEANKKITVKAISELTGITKAAIYKYEVARQYVRHHKEYSPRVLFVPSSPQEDDELDRILASIDSDNPFNEPEPAKVKEKPKAESYELRIPNAFERQQIFLDVVSFRY</sequence>
<feature type="region of interest" description="Disordered" evidence="1">
    <location>
        <begin position="81"/>
        <end position="101"/>
    </location>
</feature>
<evidence type="ECO:0000313" key="2">
    <source>
        <dbReference type="EMBL" id="CAB3970739.1"/>
    </source>
</evidence>
<dbReference type="AlphaFoldDB" id="A0A6J5JGJ0"/>
<accession>A0A6J5JGJ0</accession>
<dbReference type="RefSeq" id="WP_150981134.1">
    <property type="nucleotide sequence ID" value="NZ_CABWIL020000025.1"/>
</dbReference>
<feature type="compositionally biased region" description="Basic and acidic residues" evidence="1">
    <location>
        <begin position="92"/>
        <end position="101"/>
    </location>
</feature>
<gene>
    <name evidence="2" type="ORF">BLA3211_06095</name>
</gene>
<dbReference type="EMBL" id="CABWIL020000025">
    <property type="protein sequence ID" value="CAB3970739.1"/>
    <property type="molecule type" value="Genomic_DNA"/>
</dbReference>
<evidence type="ECO:0000313" key="3">
    <source>
        <dbReference type="Proteomes" id="UP000494301"/>
    </source>
</evidence>
<reference evidence="2 3" key="1">
    <citation type="submission" date="2020-04" db="EMBL/GenBank/DDBJ databases">
        <authorList>
            <person name="Depoorter E."/>
        </authorList>
    </citation>
    <scope>NUCLEOTIDE SEQUENCE [LARGE SCALE GENOMIC DNA]</scope>
    <source>
        <strain evidence="2 3">BCC0217</strain>
    </source>
</reference>
<proteinExistence type="predicted"/>
<protein>
    <submittedName>
        <fullName evidence="2">Uncharacterized protein</fullName>
    </submittedName>
</protein>
<dbReference type="Proteomes" id="UP000494301">
    <property type="component" value="Unassembled WGS sequence"/>
</dbReference>
<evidence type="ECO:0000256" key="1">
    <source>
        <dbReference type="SAM" id="MobiDB-lite"/>
    </source>
</evidence>
<organism evidence="2 3">
    <name type="scientific">Burkholderia aenigmatica</name>
    <dbReference type="NCBI Taxonomy" id="2015348"/>
    <lineage>
        <taxon>Bacteria</taxon>
        <taxon>Pseudomonadati</taxon>
        <taxon>Pseudomonadota</taxon>
        <taxon>Betaproteobacteria</taxon>
        <taxon>Burkholderiales</taxon>
        <taxon>Burkholderiaceae</taxon>
        <taxon>Burkholderia</taxon>
        <taxon>Burkholderia cepacia complex</taxon>
    </lineage>
</organism>